<evidence type="ECO:0000256" key="2">
    <source>
        <dbReference type="ARBA" id="ARBA00023125"/>
    </source>
</evidence>
<evidence type="ECO:0000313" key="5">
    <source>
        <dbReference type="EMBL" id="EFL52533.1"/>
    </source>
</evidence>
<proteinExistence type="predicted"/>
<dbReference type="SMART" id="SM00342">
    <property type="entry name" value="HTH_ARAC"/>
    <property type="match status" value="1"/>
</dbReference>
<dbReference type="PROSITE" id="PS01124">
    <property type="entry name" value="HTH_ARAC_FAMILY_2"/>
    <property type="match status" value="1"/>
</dbReference>
<sequence length="335" mass="37119">MPDGNNLLDVDSIYIPLSPYRYFETNSPDDVNAALSENFRNGHIDVVNKKKFKMIYNHVKIGHVSFNAAASSAGFHIHAAIDIKSFVLIFVTHGRLEARIKGKTSLCIPDKLASLLDFDQPSVIAVEPFYNNMTVRFARVAVERMLEKLTGKPLRHALRFANQIDLSQPGPKRLLAIINQVAALYEHDTALAQEPLLVGQYEQLLLTALLTCLEHNARGALLAPPLPAPPKVVALVENFLEANADKPLNLGDLADLTNMSARSIQLAFKKHRGYSPSRFLRECRLSRARDLLRCAAPGTSVLSVSLACGFASQSLFSRLYRERFGEKPSESVART</sequence>
<reference evidence="5 6" key="1">
    <citation type="submission" date="2010-08" db="EMBL/GenBank/DDBJ databases">
        <title>The draft genome of Desulfovibrio fructosovorans JJ.</title>
        <authorList>
            <consortium name="US DOE Joint Genome Institute (JGI-PGF)"/>
            <person name="Lucas S."/>
            <person name="Copeland A."/>
            <person name="Lapidus A."/>
            <person name="Cheng J.-F."/>
            <person name="Bruce D."/>
            <person name="Goodwin L."/>
            <person name="Pitluck S."/>
            <person name="Land M.L."/>
            <person name="Hauser L."/>
            <person name="Chang Y.-J."/>
            <person name="Jeffries C."/>
            <person name="Wall J.D."/>
            <person name="Stahl D.A."/>
            <person name="Arkin A.P."/>
            <person name="Dehal P."/>
            <person name="Stolyar S.M."/>
            <person name="Hazen T.C."/>
            <person name="Woyke T.J."/>
        </authorList>
    </citation>
    <scope>NUCLEOTIDE SEQUENCE [LARGE SCALE GENOMIC DNA]</scope>
    <source>
        <strain evidence="5 6">JJ</strain>
    </source>
</reference>
<dbReference type="OrthoDB" id="5464689at2"/>
<keyword evidence="1" id="KW-0805">Transcription regulation</keyword>
<dbReference type="EMBL" id="AECZ01000003">
    <property type="protein sequence ID" value="EFL52533.1"/>
    <property type="molecule type" value="Genomic_DNA"/>
</dbReference>
<dbReference type="Pfam" id="PF12833">
    <property type="entry name" value="HTH_18"/>
    <property type="match status" value="1"/>
</dbReference>
<keyword evidence="2" id="KW-0238">DNA-binding</keyword>
<dbReference type="PROSITE" id="PS00041">
    <property type="entry name" value="HTH_ARAC_FAMILY_1"/>
    <property type="match status" value="1"/>
</dbReference>
<evidence type="ECO:0000256" key="1">
    <source>
        <dbReference type="ARBA" id="ARBA00023015"/>
    </source>
</evidence>
<dbReference type="GO" id="GO:0043565">
    <property type="term" value="F:sequence-specific DNA binding"/>
    <property type="evidence" value="ECO:0007669"/>
    <property type="project" value="InterPro"/>
</dbReference>
<protein>
    <submittedName>
        <fullName evidence="5">Transcriptional regulator, AraC family</fullName>
    </submittedName>
</protein>
<dbReference type="Gene3D" id="1.10.10.60">
    <property type="entry name" value="Homeodomain-like"/>
    <property type="match status" value="1"/>
</dbReference>
<gene>
    <name evidence="5" type="ORF">DesfrDRAFT_0639</name>
</gene>
<dbReference type="SUPFAM" id="SSF46689">
    <property type="entry name" value="Homeodomain-like"/>
    <property type="match status" value="2"/>
</dbReference>
<evidence type="ECO:0000256" key="3">
    <source>
        <dbReference type="ARBA" id="ARBA00023163"/>
    </source>
</evidence>
<dbReference type="PANTHER" id="PTHR46796:SF6">
    <property type="entry name" value="ARAC SUBFAMILY"/>
    <property type="match status" value="1"/>
</dbReference>
<dbReference type="PANTHER" id="PTHR46796">
    <property type="entry name" value="HTH-TYPE TRANSCRIPTIONAL ACTIVATOR RHAS-RELATED"/>
    <property type="match status" value="1"/>
</dbReference>
<dbReference type="eggNOG" id="COG2207">
    <property type="taxonomic scope" value="Bacteria"/>
</dbReference>
<dbReference type="RefSeq" id="WP_005991038.1">
    <property type="nucleotide sequence ID" value="NZ_AECZ01000003.1"/>
</dbReference>
<organism evidence="5 6">
    <name type="scientific">Solidesulfovibrio fructosivorans JJ]</name>
    <dbReference type="NCBI Taxonomy" id="596151"/>
    <lineage>
        <taxon>Bacteria</taxon>
        <taxon>Pseudomonadati</taxon>
        <taxon>Thermodesulfobacteriota</taxon>
        <taxon>Desulfovibrionia</taxon>
        <taxon>Desulfovibrionales</taxon>
        <taxon>Desulfovibrionaceae</taxon>
        <taxon>Solidesulfovibrio</taxon>
    </lineage>
</organism>
<keyword evidence="6" id="KW-1185">Reference proteome</keyword>
<dbReference type="InterPro" id="IPR009057">
    <property type="entry name" value="Homeodomain-like_sf"/>
</dbReference>
<dbReference type="InterPro" id="IPR035418">
    <property type="entry name" value="AraC-bd_2"/>
</dbReference>
<dbReference type="InterPro" id="IPR018060">
    <property type="entry name" value="HTH_AraC"/>
</dbReference>
<name>E1JSQ0_SOLFR</name>
<dbReference type="InterPro" id="IPR050204">
    <property type="entry name" value="AraC_XylS_family_regulators"/>
</dbReference>
<accession>E1JSQ0</accession>
<dbReference type="STRING" id="596151.DesfrDRAFT_0639"/>
<dbReference type="Pfam" id="PF14525">
    <property type="entry name" value="AraC_binding_2"/>
    <property type="match status" value="1"/>
</dbReference>
<keyword evidence="3" id="KW-0804">Transcription</keyword>
<evidence type="ECO:0000259" key="4">
    <source>
        <dbReference type="PROSITE" id="PS01124"/>
    </source>
</evidence>
<dbReference type="InterPro" id="IPR018062">
    <property type="entry name" value="HTH_AraC-typ_CS"/>
</dbReference>
<dbReference type="AlphaFoldDB" id="E1JSQ0"/>
<feature type="domain" description="HTH araC/xylS-type" evidence="4">
    <location>
        <begin position="234"/>
        <end position="334"/>
    </location>
</feature>
<evidence type="ECO:0000313" key="6">
    <source>
        <dbReference type="Proteomes" id="UP000006250"/>
    </source>
</evidence>
<dbReference type="GO" id="GO:0003700">
    <property type="term" value="F:DNA-binding transcription factor activity"/>
    <property type="evidence" value="ECO:0007669"/>
    <property type="project" value="InterPro"/>
</dbReference>
<dbReference type="Proteomes" id="UP000006250">
    <property type="component" value="Unassembled WGS sequence"/>
</dbReference>
<comment type="caution">
    <text evidence="5">The sequence shown here is derived from an EMBL/GenBank/DDBJ whole genome shotgun (WGS) entry which is preliminary data.</text>
</comment>